<organism evidence="2 3">
    <name type="scientific">Otus sunia</name>
    <name type="common">Oriental scops-owl</name>
    <dbReference type="NCBI Taxonomy" id="257818"/>
    <lineage>
        <taxon>Eukaryota</taxon>
        <taxon>Metazoa</taxon>
        <taxon>Chordata</taxon>
        <taxon>Craniata</taxon>
        <taxon>Vertebrata</taxon>
        <taxon>Euteleostomi</taxon>
        <taxon>Archelosauria</taxon>
        <taxon>Archosauria</taxon>
        <taxon>Dinosauria</taxon>
        <taxon>Saurischia</taxon>
        <taxon>Theropoda</taxon>
        <taxon>Coelurosauria</taxon>
        <taxon>Aves</taxon>
        <taxon>Neognathae</taxon>
        <taxon>Neoaves</taxon>
        <taxon>Telluraves</taxon>
        <taxon>Strigiformes</taxon>
        <taxon>Strigidae</taxon>
        <taxon>Otus</taxon>
    </lineage>
</organism>
<feature type="compositionally biased region" description="Low complexity" evidence="1">
    <location>
        <begin position="50"/>
        <end position="67"/>
    </location>
</feature>
<reference evidence="2" key="2">
    <citation type="submission" date="2025-09" db="UniProtKB">
        <authorList>
            <consortium name="Ensembl"/>
        </authorList>
    </citation>
    <scope>IDENTIFICATION</scope>
</reference>
<keyword evidence="3" id="KW-1185">Reference proteome</keyword>
<dbReference type="Ensembl" id="ENSOSUT00000005652.1">
    <property type="protein sequence ID" value="ENSOSUP00000005455.1"/>
    <property type="gene ID" value="ENSOSUG00000004061.1"/>
</dbReference>
<evidence type="ECO:0000313" key="2">
    <source>
        <dbReference type="Ensembl" id="ENSOSUP00000005455.1"/>
    </source>
</evidence>
<protein>
    <submittedName>
        <fullName evidence="2">Uncharacterized protein</fullName>
    </submittedName>
</protein>
<dbReference type="AlphaFoldDB" id="A0A8C8AHJ9"/>
<evidence type="ECO:0000256" key="1">
    <source>
        <dbReference type="SAM" id="MobiDB-lite"/>
    </source>
</evidence>
<reference evidence="2" key="1">
    <citation type="submission" date="2025-08" db="UniProtKB">
        <authorList>
            <consortium name="Ensembl"/>
        </authorList>
    </citation>
    <scope>IDENTIFICATION</scope>
</reference>
<feature type="region of interest" description="Disordered" evidence="1">
    <location>
        <begin position="1"/>
        <end position="67"/>
    </location>
</feature>
<feature type="compositionally biased region" description="Low complexity" evidence="1">
    <location>
        <begin position="32"/>
        <end position="42"/>
    </location>
</feature>
<sequence length="67" mass="6313">AEPGSPPGPPRHAGGDEAPSPCRGGGGGGWTGRPLPGTGSPSHSHHSCHRGSSGAAAALGAWGRAGL</sequence>
<accession>A0A8C8AHJ9</accession>
<proteinExistence type="predicted"/>
<name>A0A8C8AHJ9_9STRI</name>
<evidence type="ECO:0000313" key="3">
    <source>
        <dbReference type="Proteomes" id="UP000694552"/>
    </source>
</evidence>
<dbReference type="Proteomes" id="UP000694552">
    <property type="component" value="Unplaced"/>
</dbReference>
<feature type="compositionally biased region" description="Pro residues" evidence="1">
    <location>
        <begin position="1"/>
        <end position="10"/>
    </location>
</feature>